<reference evidence="1 2" key="1">
    <citation type="submission" date="2018-06" db="EMBL/GenBank/DDBJ databases">
        <authorList>
            <consortium name="Pathogen Informatics"/>
            <person name="Doyle S."/>
        </authorList>
    </citation>
    <scope>NUCLEOTIDE SEQUENCE [LARGE SCALE GENOMIC DNA]</scope>
    <source>
        <strain evidence="1 2">NCTC12157</strain>
    </source>
</reference>
<organism evidence="1 2">
    <name type="scientific">Ewingella americana</name>
    <dbReference type="NCBI Taxonomy" id="41202"/>
    <lineage>
        <taxon>Bacteria</taxon>
        <taxon>Pseudomonadati</taxon>
        <taxon>Pseudomonadota</taxon>
        <taxon>Gammaproteobacteria</taxon>
        <taxon>Enterobacterales</taxon>
        <taxon>Yersiniaceae</taxon>
        <taxon>Ewingella</taxon>
    </lineage>
</organism>
<sequence>MREAPCPLRGIALCTGHCKGNATCKNAYLLGCVIVLPSNIDLRYRIIAPILCVVNIAATKWCGLFYYLELDLTLVPLSGVWLIFKRYMEGQKERKVELKNSQAGA</sequence>
<dbReference type="Proteomes" id="UP000254304">
    <property type="component" value="Unassembled WGS sequence"/>
</dbReference>
<dbReference type="EMBL" id="UGGO01000001">
    <property type="protein sequence ID" value="STQ46584.1"/>
    <property type="molecule type" value="Genomic_DNA"/>
</dbReference>
<dbReference type="AlphaFoldDB" id="A0A377NIL0"/>
<name>A0A377NIL0_9GAMM</name>
<gene>
    <name evidence="1" type="ORF">NCTC12157_04368</name>
</gene>
<evidence type="ECO:0000313" key="1">
    <source>
        <dbReference type="EMBL" id="STQ46584.1"/>
    </source>
</evidence>
<accession>A0A377NIL0</accession>
<proteinExistence type="predicted"/>
<evidence type="ECO:0000313" key="2">
    <source>
        <dbReference type="Proteomes" id="UP000254304"/>
    </source>
</evidence>
<protein>
    <submittedName>
        <fullName evidence="1">Uncharacterized protein</fullName>
    </submittedName>
</protein>